<dbReference type="GO" id="GO:0005774">
    <property type="term" value="C:vacuolar membrane"/>
    <property type="evidence" value="ECO:0007669"/>
    <property type="project" value="TreeGrafter"/>
</dbReference>
<evidence type="ECO:0000256" key="5">
    <source>
        <dbReference type="ARBA" id="ARBA00022989"/>
    </source>
</evidence>
<gene>
    <name evidence="9" type="ORF">C6P46_001204</name>
</gene>
<accession>A0A9P6W4Q8</accession>
<name>A0A9P6W4Q8_RHOMI</name>
<dbReference type="SMART" id="SM00679">
    <property type="entry name" value="CTNS"/>
    <property type="match status" value="1"/>
</dbReference>
<keyword evidence="10" id="KW-1185">Reference proteome</keyword>
<organism evidence="9 10">
    <name type="scientific">Rhodotorula mucilaginosa</name>
    <name type="common">Yeast</name>
    <name type="synonym">Rhodotorula rubra</name>
    <dbReference type="NCBI Taxonomy" id="5537"/>
    <lineage>
        <taxon>Eukaryota</taxon>
        <taxon>Fungi</taxon>
        <taxon>Dikarya</taxon>
        <taxon>Basidiomycota</taxon>
        <taxon>Pucciniomycotina</taxon>
        <taxon>Microbotryomycetes</taxon>
        <taxon>Sporidiobolales</taxon>
        <taxon>Sporidiobolaceae</taxon>
        <taxon>Rhodotorula</taxon>
    </lineage>
</organism>
<dbReference type="Proteomes" id="UP000777482">
    <property type="component" value="Unassembled WGS sequence"/>
</dbReference>
<dbReference type="EMBL" id="PUHQ01000013">
    <property type="protein sequence ID" value="KAG0664608.1"/>
    <property type="molecule type" value="Genomic_DNA"/>
</dbReference>
<keyword evidence="5 8" id="KW-1133">Transmembrane helix</keyword>
<dbReference type="GO" id="GO:0015184">
    <property type="term" value="F:L-cystine transmembrane transporter activity"/>
    <property type="evidence" value="ECO:0007669"/>
    <property type="project" value="TreeGrafter"/>
</dbReference>
<dbReference type="InterPro" id="IPR005282">
    <property type="entry name" value="LC_transporter"/>
</dbReference>
<reference evidence="9 10" key="1">
    <citation type="submission" date="2020-11" db="EMBL/GenBank/DDBJ databases">
        <title>Kefir isolates.</title>
        <authorList>
            <person name="Marcisauskas S."/>
            <person name="Kim Y."/>
            <person name="Blasche S."/>
        </authorList>
    </citation>
    <scope>NUCLEOTIDE SEQUENCE [LARGE SCALE GENOMIC DNA]</scope>
    <source>
        <strain evidence="9 10">KR</strain>
    </source>
</reference>
<dbReference type="PANTHER" id="PTHR13131:SF5">
    <property type="entry name" value="CYSTINOSIN"/>
    <property type="match status" value="1"/>
</dbReference>
<protein>
    <recommendedName>
        <fullName evidence="11">Cystinosin</fullName>
    </recommendedName>
</protein>
<dbReference type="PANTHER" id="PTHR13131">
    <property type="entry name" value="CYSTINOSIN"/>
    <property type="match status" value="1"/>
</dbReference>
<feature type="compositionally biased region" description="Basic and acidic residues" evidence="7">
    <location>
        <begin position="208"/>
        <end position="220"/>
    </location>
</feature>
<feature type="region of interest" description="Disordered" evidence="7">
    <location>
        <begin position="208"/>
        <end position="227"/>
    </location>
</feature>
<feature type="transmembrane region" description="Helical" evidence="8">
    <location>
        <begin position="47"/>
        <end position="66"/>
    </location>
</feature>
<comment type="caution">
    <text evidence="9">The sequence shown here is derived from an EMBL/GenBank/DDBJ whole genome shotgun (WGS) entry which is preliminary data.</text>
</comment>
<dbReference type="AlphaFoldDB" id="A0A9P6W4Q8"/>
<evidence type="ECO:0000256" key="7">
    <source>
        <dbReference type="SAM" id="MobiDB-lite"/>
    </source>
</evidence>
<evidence type="ECO:0008006" key="11">
    <source>
        <dbReference type="Google" id="ProtNLM"/>
    </source>
</evidence>
<dbReference type="GO" id="GO:0012505">
    <property type="term" value="C:endomembrane system"/>
    <property type="evidence" value="ECO:0007669"/>
    <property type="project" value="UniProtKB-SubCell"/>
</dbReference>
<evidence type="ECO:0000256" key="1">
    <source>
        <dbReference type="ARBA" id="ARBA00004127"/>
    </source>
</evidence>
<evidence type="ECO:0000313" key="10">
    <source>
        <dbReference type="Proteomes" id="UP000777482"/>
    </source>
</evidence>
<evidence type="ECO:0000313" key="9">
    <source>
        <dbReference type="EMBL" id="KAG0664608.1"/>
    </source>
</evidence>
<dbReference type="InterPro" id="IPR006603">
    <property type="entry name" value="PQ-loop_rpt"/>
</dbReference>
<keyword evidence="3 8" id="KW-0812">Transmembrane</keyword>
<keyword evidence="4" id="KW-0677">Repeat</keyword>
<comment type="subcellular location">
    <subcellularLocation>
        <location evidence="1">Endomembrane system</location>
        <topology evidence="1">Multi-pass membrane protein</topology>
    </subcellularLocation>
</comment>
<keyword evidence="2" id="KW-0813">Transport</keyword>
<evidence type="ECO:0000256" key="3">
    <source>
        <dbReference type="ARBA" id="ARBA00022692"/>
    </source>
</evidence>
<evidence type="ECO:0000256" key="6">
    <source>
        <dbReference type="ARBA" id="ARBA00023136"/>
    </source>
</evidence>
<evidence type="ECO:0000256" key="2">
    <source>
        <dbReference type="ARBA" id="ARBA00022448"/>
    </source>
</evidence>
<evidence type="ECO:0000256" key="4">
    <source>
        <dbReference type="ARBA" id="ARBA00022737"/>
    </source>
</evidence>
<dbReference type="Pfam" id="PF04193">
    <property type="entry name" value="PQ-loop"/>
    <property type="match status" value="1"/>
</dbReference>
<evidence type="ECO:0000256" key="8">
    <source>
        <dbReference type="SAM" id="Phobius"/>
    </source>
</evidence>
<feature type="transmembrane region" description="Helical" evidence="8">
    <location>
        <begin position="78"/>
        <end position="95"/>
    </location>
</feature>
<dbReference type="OrthoDB" id="75720at2759"/>
<proteinExistence type="predicted"/>
<sequence>MDFLCLNPIGFACLTVYSVALYASPTVRAQYAERHDGHFPQVQPNDIAFAGHALVLSLVILSQTLVYKRGVQHQLSRFHRTVILLILSTIAIALLLAWSGWLIWLDFIILLSLLKLYVTAAKMVPQAWYNYQRKSTVGWSIENIVMDMTGGILSLIQLVIDSALDHDWRGITGNPGKLGLSFLALGFDTLFLIQHFILYRGAEHEDESERVVDDPERDRLIPPAPPV</sequence>
<dbReference type="GO" id="GO:0000324">
    <property type="term" value="C:fungal-type vacuole"/>
    <property type="evidence" value="ECO:0007669"/>
    <property type="project" value="TreeGrafter"/>
</dbReference>
<keyword evidence="6 8" id="KW-0472">Membrane</keyword>